<reference evidence="2" key="1">
    <citation type="journal article" date="2023" name="Mol. Phylogenet. Evol.">
        <title>Genome-scale phylogeny and comparative genomics of the fungal order Sordariales.</title>
        <authorList>
            <person name="Hensen N."/>
            <person name="Bonometti L."/>
            <person name="Westerberg I."/>
            <person name="Brannstrom I.O."/>
            <person name="Guillou S."/>
            <person name="Cros-Aarteil S."/>
            <person name="Calhoun S."/>
            <person name="Haridas S."/>
            <person name="Kuo A."/>
            <person name="Mondo S."/>
            <person name="Pangilinan J."/>
            <person name="Riley R."/>
            <person name="LaButti K."/>
            <person name="Andreopoulos B."/>
            <person name="Lipzen A."/>
            <person name="Chen C."/>
            <person name="Yan M."/>
            <person name="Daum C."/>
            <person name="Ng V."/>
            <person name="Clum A."/>
            <person name="Steindorff A."/>
            <person name="Ohm R.A."/>
            <person name="Martin F."/>
            <person name="Silar P."/>
            <person name="Natvig D.O."/>
            <person name="Lalanne C."/>
            <person name="Gautier V."/>
            <person name="Ament-Velasquez S.L."/>
            <person name="Kruys A."/>
            <person name="Hutchinson M.I."/>
            <person name="Powell A.J."/>
            <person name="Barry K."/>
            <person name="Miller A.N."/>
            <person name="Grigoriev I.V."/>
            <person name="Debuchy R."/>
            <person name="Gladieux P."/>
            <person name="Hiltunen Thoren M."/>
            <person name="Johannesson H."/>
        </authorList>
    </citation>
    <scope>NUCLEOTIDE SEQUENCE</scope>
    <source>
        <strain evidence="2">PSN243</strain>
    </source>
</reference>
<accession>A0AAV9GPU0</accession>
<organism evidence="2 3">
    <name type="scientific">Podospora aff. communis PSN243</name>
    <dbReference type="NCBI Taxonomy" id="3040156"/>
    <lineage>
        <taxon>Eukaryota</taxon>
        <taxon>Fungi</taxon>
        <taxon>Dikarya</taxon>
        <taxon>Ascomycota</taxon>
        <taxon>Pezizomycotina</taxon>
        <taxon>Sordariomycetes</taxon>
        <taxon>Sordariomycetidae</taxon>
        <taxon>Sordariales</taxon>
        <taxon>Podosporaceae</taxon>
        <taxon>Podospora</taxon>
    </lineage>
</organism>
<feature type="region of interest" description="Disordered" evidence="1">
    <location>
        <begin position="79"/>
        <end position="139"/>
    </location>
</feature>
<reference evidence="2" key="2">
    <citation type="submission" date="2023-05" db="EMBL/GenBank/DDBJ databases">
        <authorList>
            <consortium name="Lawrence Berkeley National Laboratory"/>
            <person name="Steindorff A."/>
            <person name="Hensen N."/>
            <person name="Bonometti L."/>
            <person name="Westerberg I."/>
            <person name="Brannstrom I.O."/>
            <person name="Guillou S."/>
            <person name="Cros-Aarteil S."/>
            <person name="Calhoun S."/>
            <person name="Haridas S."/>
            <person name="Kuo A."/>
            <person name="Mondo S."/>
            <person name="Pangilinan J."/>
            <person name="Riley R."/>
            <person name="Labutti K."/>
            <person name="Andreopoulos B."/>
            <person name="Lipzen A."/>
            <person name="Chen C."/>
            <person name="Yanf M."/>
            <person name="Daum C."/>
            <person name="Ng V."/>
            <person name="Clum A."/>
            <person name="Ohm R."/>
            <person name="Martin F."/>
            <person name="Silar P."/>
            <person name="Natvig D."/>
            <person name="Lalanne C."/>
            <person name="Gautier V."/>
            <person name="Ament-Velasquez S.L."/>
            <person name="Kruys A."/>
            <person name="Hutchinson M.I."/>
            <person name="Powell A.J."/>
            <person name="Barry K."/>
            <person name="Miller A.N."/>
            <person name="Grigoriev I.V."/>
            <person name="Debuchy R."/>
            <person name="Gladieux P."/>
            <person name="Thoren M.H."/>
            <person name="Johannesson H."/>
        </authorList>
    </citation>
    <scope>NUCLEOTIDE SEQUENCE</scope>
    <source>
        <strain evidence="2">PSN243</strain>
    </source>
</reference>
<comment type="caution">
    <text evidence="2">The sequence shown here is derived from an EMBL/GenBank/DDBJ whole genome shotgun (WGS) entry which is preliminary data.</text>
</comment>
<protein>
    <submittedName>
        <fullName evidence="2">Uncharacterized protein</fullName>
    </submittedName>
</protein>
<dbReference type="Proteomes" id="UP001321760">
    <property type="component" value="Unassembled WGS sequence"/>
</dbReference>
<keyword evidence="3" id="KW-1185">Reference proteome</keyword>
<evidence type="ECO:0000313" key="2">
    <source>
        <dbReference type="EMBL" id="KAK4450623.1"/>
    </source>
</evidence>
<evidence type="ECO:0000313" key="3">
    <source>
        <dbReference type="Proteomes" id="UP001321760"/>
    </source>
</evidence>
<proteinExistence type="predicted"/>
<feature type="compositionally biased region" description="Pro residues" evidence="1">
    <location>
        <begin position="91"/>
        <end position="101"/>
    </location>
</feature>
<feature type="region of interest" description="Disordered" evidence="1">
    <location>
        <begin position="358"/>
        <end position="400"/>
    </location>
</feature>
<dbReference type="AlphaFoldDB" id="A0AAV9GPU0"/>
<name>A0AAV9GPU0_9PEZI</name>
<feature type="region of interest" description="Disordered" evidence="1">
    <location>
        <begin position="221"/>
        <end position="244"/>
    </location>
</feature>
<sequence length="400" mass="42296">MPPKKTPIAAAAEPAAEAVPKQPTIFTAREQEVLLNAFMCFKEFPTVDFYHLAARCGMSNHRSASNSWAGIRKKISEAQQSAPTPIGPDGNPLPPIVPPTTPAKRKAASDGDDAATDNGEGSSTVKKAAKRPRSTAKAKKAAAVAIKTEAADNDENLILETPTKAPRKRLTNVKLARPDAFAAELEAGRAEDAIRAVRAAATVPKTNNENVTVPIIKDEFVDDNDENVEPAGPANEDDDASEEGVRVLHPDDSDYEEVVANGNKQLSKMCHTITRTVCEHCGDQIGDAVLQPIPCLQSVRRPAWGSNISNIEQHRAKRYKRTRGLCDECQRQTAVLTAAAIAESNEFAAADQAARRENLKGEGVDGDAATAAATAASGPVETSAGKPAESAGQGRTAAGK</sequence>
<gene>
    <name evidence="2" type="ORF">QBC34DRAFT_379331</name>
</gene>
<feature type="compositionally biased region" description="Basic residues" evidence="1">
    <location>
        <begin position="127"/>
        <end position="139"/>
    </location>
</feature>
<evidence type="ECO:0000256" key="1">
    <source>
        <dbReference type="SAM" id="MobiDB-lite"/>
    </source>
</evidence>
<dbReference type="EMBL" id="MU865932">
    <property type="protein sequence ID" value="KAK4450623.1"/>
    <property type="molecule type" value="Genomic_DNA"/>
</dbReference>